<dbReference type="SUPFAM" id="SSF53474">
    <property type="entry name" value="alpha/beta-Hydrolases"/>
    <property type="match status" value="1"/>
</dbReference>
<evidence type="ECO:0000256" key="2">
    <source>
        <dbReference type="ARBA" id="ARBA00022801"/>
    </source>
</evidence>
<dbReference type="Proteomes" id="UP000214365">
    <property type="component" value="Unassembled WGS sequence"/>
</dbReference>
<evidence type="ECO:0000313" key="5">
    <source>
        <dbReference type="EMBL" id="OKL61839.1"/>
    </source>
</evidence>
<protein>
    <recommendedName>
        <fullName evidence="3">Carboxylic ester hydrolase</fullName>
        <ecNumber evidence="3">3.1.1.-</ecNumber>
    </recommendedName>
</protein>
<accession>A0A225B1I9</accession>
<comment type="caution">
    <text evidence="5">The sequence shown here is derived from an EMBL/GenBank/DDBJ whole genome shotgun (WGS) entry which is preliminary data.</text>
</comment>
<dbReference type="Gene3D" id="3.40.50.1820">
    <property type="entry name" value="alpha/beta hydrolase"/>
    <property type="match status" value="1"/>
</dbReference>
<dbReference type="Pfam" id="PF00135">
    <property type="entry name" value="COesterase"/>
    <property type="match status" value="1"/>
</dbReference>
<dbReference type="InterPro" id="IPR029058">
    <property type="entry name" value="AB_hydrolase_fold"/>
</dbReference>
<dbReference type="InterPro" id="IPR050309">
    <property type="entry name" value="Type-B_Carboxylest/Lipase"/>
</dbReference>
<dbReference type="PANTHER" id="PTHR11559">
    <property type="entry name" value="CARBOXYLESTERASE"/>
    <property type="match status" value="1"/>
</dbReference>
<keyword evidence="2 3" id="KW-0378">Hydrolase</keyword>
<dbReference type="EC" id="3.1.1.-" evidence="3"/>
<dbReference type="GeneID" id="31002050"/>
<keyword evidence="6" id="KW-1185">Reference proteome</keyword>
<evidence type="ECO:0000256" key="3">
    <source>
        <dbReference type="RuleBase" id="RU361235"/>
    </source>
</evidence>
<sequence length="535" mass="59661">MANKAVPQILQIGSLRLNGFLSKHGVANFLNIPYAQIPARFKTAVLYDPASLTGDLDASDYGPRCPQPADPIHGVMQNMFERLSSEQYPSEFDCLHLNIYVPPDFEHLRERLPVFAYIHGGAFNCGDNTTEFDGNHLVKRSMELNSPIIIVTINYRLNVLGFMSSRELAAEAQATGDVVIRNQGLNDQRLALQWIQSHIHHFGGDQSRVTLSGESAGAASVIYHLKGADALFRQAIIQSTPCPQLRSLDESQAVFDKLVRSAGVEPSAPAAVKLAALRSLPVDSLIAAADIPGPSFPIEDPNWFADNEQSIENPAQYWGSVAPWCSRVIIGHTKDEAALFYLPSVKSLTETELTQTLGELFKDDRIVSSLLNTQLFRSAPSPLRALIAYCTRQVFQWPTQSIAQTMSGQGQKVYVYSIDVEDPFPGLLQGFVWHSFGVPVMFYQPSCQKHQQLKITTDMMSEKHIDFIYGKEPWEEFGVAGRKWSWNGQDSGLIDVESMTDDVLAQLEEKSLRECYLQRSQLLLEHSVHMQFTAQ</sequence>
<dbReference type="PROSITE" id="PS00122">
    <property type="entry name" value="CARBOXYLESTERASE_B_1"/>
    <property type="match status" value="1"/>
</dbReference>
<gene>
    <name evidence="5" type="ORF">UA08_02295</name>
</gene>
<dbReference type="AlphaFoldDB" id="A0A225B1I9"/>
<evidence type="ECO:0000259" key="4">
    <source>
        <dbReference type="Pfam" id="PF00135"/>
    </source>
</evidence>
<comment type="similarity">
    <text evidence="1 3">Belongs to the type-B carboxylesterase/lipase family.</text>
</comment>
<dbReference type="InterPro" id="IPR019826">
    <property type="entry name" value="Carboxylesterase_B_AS"/>
</dbReference>
<evidence type="ECO:0000256" key="1">
    <source>
        <dbReference type="ARBA" id="ARBA00005964"/>
    </source>
</evidence>
<dbReference type="STRING" id="1441469.A0A225B1I9"/>
<dbReference type="RefSeq" id="XP_020121960.1">
    <property type="nucleotide sequence ID" value="XM_020264321.1"/>
</dbReference>
<feature type="domain" description="Carboxylesterase type B" evidence="4">
    <location>
        <begin position="24"/>
        <end position="463"/>
    </location>
</feature>
<reference evidence="5 6" key="1">
    <citation type="submission" date="2015-06" db="EMBL/GenBank/DDBJ databases">
        <title>Talaromyces atroroseus IBT 11181 draft genome.</title>
        <authorList>
            <person name="Rasmussen K.B."/>
            <person name="Rasmussen S."/>
            <person name="Petersen B."/>
            <person name="Sicheritz-Ponten T."/>
            <person name="Mortensen U.H."/>
            <person name="Thrane U."/>
        </authorList>
    </citation>
    <scope>NUCLEOTIDE SEQUENCE [LARGE SCALE GENOMIC DNA]</scope>
    <source>
        <strain evidence="5 6">IBT 11181</strain>
    </source>
</reference>
<dbReference type="GO" id="GO:0016787">
    <property type="term" value="F:hydrolase activity"/>
    <property type="evidence" value="ECO:0007669"/>
    <property type="project" value="UniProtKB-KW"/>
</dbReference>
<dbReference type="OrthoDB" id="3200163at2759"/>
<name>A0A225B1I9_TALAT</name>
<dbReference type="EMBL" id="LFMY01000003">
    <property type="protein sequence ID" value="OKL61839.1"/>
    <property type="molecule type" value="Genomic_DNA"/>
</dbReference>
<evidence type="ECO:0000313" key="6">
    <source>
        <dbReference type="Proteomes" id="UP000214365"/>
    </source>
</evidence>
<dbReference type="InterPro" id="IPR002018">
    <property type="entry name" value="CarbesteraseB"/>
</dbReference>
<proteinExistence type="inferred from homology"/>
<organism evidence="5 6">
    <name type="scientific">Talaromyces atroroseus</name>
    <dbReference type="NCBI Taxonomy" id="1441469"/>
    <lineage>
        <taxon>Eukaryota</taxon>
        <taxon>Fungi</taxon>
        <taxon>Dikarya</taxon>
        <taxon>Ascomycota</taxon>
        <taxon>Pezizomycotina</taxon>
        <taxon>Eurotiomycetes</taxon>
        <taxon>Eurotiomycetidae</taxon>
        <taxon>Eurotiales</taxon>
        <taxon>Trichocomaceae</taxon>
        <taxon>Talaromyces</taxon>
        <taxon>Talaromyces sect. Trachyspermi</taxon>
    </lineage>
</organism>